<dbReference type="WBParaSite" id="BTMF_0000521001-mRNA-1">
    <property type="protein sequence ID" value="BTMF_0000521001-mRNA-1"/>
    <property type="gene ID" value="BTMF_0000521001"/>
</dbReference>
<reference evidence="3" key="1">
    <citation type="submission" date="2017-02" db="UniProtKB">
        <authorList>
            <consortium name="WormBaseParasite"/>
        </authorList>
    </citation>
    <scope>IDENTIFICATION</scope>
</reference>
<name>A0A0R3QFR2_9BILA</name>
<keyword evidence="2" id="KW-1185">Reference proteome</keyword>
<evidence type="ECO:0000313" key="3">
    <source>
        <dbReference type="WBParaSite" id="BTMF_0000521001-mRNA-1"/>
    </source>
</evidence>
<sequence>MIDYQFKEELIKTRERVEDLYSFEGFKVVLLFSTFN</sequence>
<dbReference type="EMBL" id="UZAG01004465">
    <property type="protein sequence ID" value="VDO16869.1"/>
    <property type="molecule type" value="Genomic_DNA"/>
</dbReference>
<dbReference type="Proteomes" id="UP000280834">
    <property type="component" value="Unassembled WGS sequence"/>
</dbReference>
<reference evidence="1 2" key="2">
    <citation type="submission" date="2018-11" db="EMBL/GenBank/DDBJ databases">
        <authorList>
            <consortium name="Pathogen Informatics"/>
        </authorList>
    </citation>
    <scope>NUCLEOTIDE SEQUENCE [LARGE SCALE GENOMIC DNA]</scope>
</reference>
<gene>
    <name evidence="1" type="ORF">BTMF_LOCUS4491</name>
</gene>
<proteinExistence type="predicted"/>
<evidence type="ECO:0000313" key="2">
    <source>
        <dbReference type="Proteomes" id="UP000280834"/>
    </source>
</evidence>
<protein>
    <submittedName>
        <fullName evidence="3">Nucleotidyltransferase</fullName>
    </submittedName>
</protein>
<dbReference type="AlphaFoldDB" id="A0A0R3QFR2"/>
<accession>A0A0R3QFR2</accession>
<organism evidence="3">
    <name type="scientific">Brugia timori</name>
    <dbReference type="NCBI Taxonomy" id="42155"/>
    <lineage>
        <taxon>Eukaryota</taxon>
        <taxon>Metazoa</taxon>
        <taxon>Ecdysozoa</taxon>
        <taxon>Nematoda</taxon>
        <taxon>Chromadorea</taxon>
        <taxon>Rhabditida</taxon>
        <taxon>Spirurina</taxon>
        <taxon>Spiruromorpha</taxon>
        <taxon>Filarioidea</taxon>
        <taxon>Onchocercidae</taxon>
        <taxon>Brugia</taxon>
    </lineage>
</organism>
<evidence type="ECO:0000313" key="1">
    <source>
        <dbReference type="EMBL" id="VDO16869.1"/>
    </source>
</evidence>